<dbReference type="PATRIC" id="fig|1579979.3.peg.2517"/>
<gene>
    <name evidence="4" type="ORF">WM2015_2461</name>
</gene>
<sequence>MICYPKNLFLGIALILGLPTVPMAGDPPAAETPESWYRSGQDLIEQRRARFAGLPTARNVILFVGDGMSLATVAAARVLEGQQRGESGEENSLVFERFEHLALAKTYNTNQQTPDSAGTMTAMATGVKSFAGAIAVDQRARRGDCASVAGNELVSLLDLAALAGMGTGIVTTARLTHATPAALYAHSPDRRWESDAGVPPTARAQGCRDIAQQLIAYDTGRGIDIALGGGRRAFLPIQQSDPEYPELMGHRADGRDLTAEWLERRPDGHYVWNREQWLALPDDGGPVLGLFETDHMQYEHDRASDTAGEPSLSEMTAMAVERLSSRPEGFFLMVEGARIDHAHHANNAYRALVDTIELARAVQAAMERVDPSETLIVVTADHGHALTFGGYGRRGNPIMGVAMRPDYEGGGISPLTDPEGRKLTVLGYATGPGYRGGKRPDYDRVDPTQPSFRQESTVEQWSATHTAEDVAIYATGPGAEPLFGVIEQHALFHALVQAAPRLAAIASELEAESGLPVLEDSGTQSPE</sequence>
<dbReference type="Gene3D" id="3.40.720.10">
    <property type="entry name" value="Alkaline Phosphatase, subunit A"/>
    <property type="match status" value="1"/>
</dbReference>
<name>A0A0K0XYW7_9GAMM</name>
<feature type="binding site" evidence="2">
    <location>
        <position position="381"/>
    </location>
    <ligand>
        <name>Zn(2+)</name>
        <dbReference type="ChEBI" id="CHEBI:29105"/>
        <label>2</label>
    </ligand>
</feature>
<keyword evidence="2" id="KW-0479">Metal-binding</keyword>
<evidence type="ECO:0000256" key="1">
    <source>
        <dbReference type="PIRSR" id="PIRSR601952-1"/>
    </source>
</evidence>
<feature type="binding site" evidence="2">
    <location>
        <position position="66"/>
    </location>
    <ligand>
        <name>Zn(2+)</name>
        <dbReference type="ChEBI" id="CHEBI:29105"/>
        <label>2</label>
    </ligand>
</feature>
<feature type="binding site" evidence="2">
    <location>
        <position position="335"/>
    </location>
    <ligand>
        <name>Mg(2+)</name>
        <dbReference type="ChEBI" id="CHEBI:18420"/>
    </ligand>
</feature>
<evidence type="ECO:0000256" key="3">
    <source>
        <dbReference type="RuleBase" id="RU003946"/>
    </source>
</evidence>
<dbReference type="Pfam" id="PF00245">
    <property type="entry name" value="Alk_phosphatase"/>
    <property type="match status" value="1"/>
</dbReference>
<evidence type="ECO:0000313" key="4">
    <source>
        <dbReference type="EMBL" id="AKS42822.1"/>
    </source>
</evidence>
<dbReference type="SMART" id="SM00098">
    <property type="entry name" value="alkPPc"/>
    <property type="match status" value="1"/>
</dbReference>
<feature type="binding site" evidence="2">
    <location>
        <position position="344"/>
    </location>
    <ligand>
        <name>Mg(2+)</name>
        <dbReference type="ChEBI" id="CHEBI:18420"/>
    </ligand>
</feature>
<dbReference type="EMBL" id="CP012154">
    <property type="protein sequence ID" value="AKS42822.1"/>
    <property type="molecule type" value="Genomic_DNA"/>
</dbReference>
<feature type="binding site" evidence="2">
    <location>
        <position position="177"/>
    </location>
    <ligand>
        <name>Mg(2+)</name>
        <dbReference type="ChEBI" id="CHEBI:18420"/>
    </ligand>
</feature>
<dbReference type="CDD" id="cd16012">
    <property type="entry name" value="ALP"/>
    <property type="match status" value="1"/>
</dbReference>
<reference evidence="5" key="1">
    <citation type="submission" date="2015-07" db="EMBL/GenBank/DDBJ databases">
        <authorList>
            <person name="Kim K.M."/>
        </authorList>
    </citation>
    <scope>NUCLEOTIDE SEQUENCE [LARGE SCALE GENOMIC DNA]</scope>
    <source>
        <strain evidence="5">KCTC 42284</strain>
    </source>
</reference>
<accession>A0A0K0XYW7</accession>
<dbReference type="PRINTS" id="PR00113">
    <property type="entry name" value="ALKPHPHTASE"/>
</dbReference>
<keyword evidence="5" id="KW-1185">Reference proteome</keyword>
<comment type="cofactor">
    <cofactor evidence="2">
        <name>Mg(2+)</name>
        <dbReference type="ChEBI" id="CHEBI:18420"/>
    </cofactor>
    <text evidence="2">Binds 1 Mg(2+) ion.</text>
</comment>
<dbReference type="GO" id="GO:0004035">
    <property type="term" value="F:alkaline phosphatase activity"/>
    <property type="evidence" value="ECO:0007669"/>
    <property type="project" value="TreeGrafter"/>
</dbReference>
<feature type="binding site" evidence="2">
    <location>
        <position position="382"/>
    </location>
    <ligand>
        <name>Zn(2+)</name>
        <dbReference type="ChEBI" id="CHEBI:29105"/>
        <label>2</label>
    </ligand>
</feature>
<feature type="binding site" evidence="2">
    <location>
        <position position="465"/>
    </location>
    <ligand>
        <name>Zn(2+)</name>
        <dbReference type="ChEBI" id="CHEBI:29105"/>
        <label>2</label>
    </ligand>
</feature>
<comment type="similarity">
    <text evidence="3">Belongs to the alkaline phosphatase family.</text>
</comment>
<dbReference type="Proteomes" id="UP000066624">
    <property type="component" value="Chromosome"/>
</dbReference>
<dbReference type="SUPFAM" id="SSF53649">
    <property type="entry name" value="Alkaline phosphatase-like"/>
    <property type="match status" value="1"/>
</dbReference>
<feature type="binding site" evidence="2">
    <location>
        <position position="179"/>
    </location>
    <ligand>
        <name>Mg(2+)</name>
        <dbReference type="ChEBI" id="CHEBI:18420"/>
    </ligand>
</feature>
<feature type="binding site" evidence="2">
    <location>
        <position position="340"/>
    </location>
    <ligand>
        <name>Zn(2+)</name>
        <dbReference type="ChEBI" id="CHEBI:29105"/>
        <label>2</label>
    </ligand>
</feature>
<dbReference type="PANTHER" id="PTHR11596">
    <property type="entry name" value="ALKALINE PHOSPHATASE"/>
    <property type="match status" value="1"/>
</dbReference>
<dbReference type="InterPro" id="IPR017850">
    <property type="entry name" value="Alkaline_phosphatase_core_sf"/>
</dbReference>
<organism evidence="4 5">
    <name type="scientific">Wenzhouxiangella marina</name>
    <dbReference type="NCBI Taxonomy" id="1579979"/>
    <lineage>
        <taxon>Bacteria</taxon>
        <taxon>Pseudomonadati</taxon>
        <taxon>Pseudomonadota</taxon>
        <taxon>Gammaproteobacteria</taxon>
        <taxon>Chromatiales</taxon>
        <taxon>Wenzhouxiangellaceae</taxon>
        <taxon>Wenzhouxiangella</taxon>
    </lineage>
</organism>
<dbReference type="STRING" id="1579979.WM2015_2461"/>
<keyword evidence="2" id="KW-0460">Magnesium</keyword>
<feature type="binding site" evidence="2">
    <location>
        <position position="66"/>
    </location>
    <ligand>
        <name>Mg(2+)</name>
        <dbReference type="ChEBI" id="CHEBI:18420"/>
    </ligand>
</feature>
<dbReference type="GO" id="GO:0046872">
    <property type="term" value="F:metal ion binding"/>
    <property type="evidence" value="ECO:0007669"/>
    <property type="project" value="UniProtKB-KW"/>
</dbReference>
<dbReference type="KEGG" id="wma:WM2015_2461"/>
<keyword evidence="2" id="KW-0862">Zinc</keyword>
<proteinExistence type="inferred from homology"/>
<evidence type="ECO:0000256" key="2">
    <source>
        <dbReference type="PIRSR" id="PIRSR601952-2"/>
    </source>
</evidence>
<feature type="active site" description="Phosphoserine intermediate" evidence="1">
    <location>
        <position position="116"/>
    </location>
</feature>
<dbReference type="AlphaFoldDB" id="A0A0K0XYW7"/>
<dbReference type="InterPro" id="IPR001952">
    <property type="entry name" value="Alkaline_phosphatase"/>
</dbReference>
<protein>
    <submittedName>
        <fullName evidence="4">Alkaline phosphatase</fullName>
    </submittedName>
</protein>
<dbReference type="PANTHER" id="PTHR11596:SF5">
    <property type="entry name" value="ALKALINE PHOSPHATASE"/>
    <property type="match status" value="1"/>
</dbReference>
<comment type="cofactor">
    <cofactor evidence="2">
        <name>Zn(2+)</name>
        <dbReference type="ChEBI" id="CHEBI:29105"/>
    </cofactor>
    <text evidence="2">Binds 2 Zn(2+) ions.</text>
</comment>
<dbReference type="RefSeq" id="WP_082169712.1">
    <property type="nucleotide sequence ID" value="NZ_CP012154.1"/>
</dbReference>
<evidence type="ECO:0000313" key="5">
    <source>
        <dbReference type="Proteomes" id="UP000066624"/>
    </source>
</evidence>
<dbReference type="OrthoDB" id="9794455at2"/>